<protein>
    <submittedName>
        <fullName evidence="1">DNA helicase</fullName>
    </submittedName>
</protein>
<reference evidence="1" key="1">
    <citation type="submission" date="2021-01" db="EMBL/GenBank/DDBJ databases">
        <authorList>
            <person name="Sun Q."/>
        </authorList>
    </citation>
    <scope>NUCLEOTIDE SEQUENCE</scope>
    <source>
        <strain evidence="1">YIM B02566</strain>
    </source>
</reference>
<evidence type="ECO:0000313" key="1">
    <source>
        <dbReference type="EMBL" id="MBK1870977.1"/>
    </source>
</evidence>
<keyword evidence="1" id="KW-0547">Nucleotide-binding</keyword>
<organism evidence="1 2">
    <name type="scientific">Taklimakanibacter albus</name>
    <dbReference type="NCBI Taxonomy" id="2800327"/>
    <lineage>
        <taxon>Bacteria</taxon>
        <taxon>Pseudomonadati</taxon>
        <taxon>Pseudomonadota</taxon>
        <taxon>Alphaproteobacteria</taxon>
        <taxon>Hyphomicrobiales</taxon>
        <taxon>Aestuariivirgaceae</taxon>
        <taxon>Taklimakanibacter</taxon>
    </lineage>
</organism>
<keyword evidence="1" id="KW-0067">ATP-binding</keyword>
<sequence>MKLSAPVYHLKRSAKRLSREKGIPLHDALDRIAAGEGFARWSLLAAKSTATLSPRDLFTQLKPGDLVLIGARPGHGKTLLSLELTVEAMNAGGRGAFFSLEAAQGDIEKSFRTIGVDWTDFRPLFDFDSSDAISADYIMSKLASAQRGTFVVVDYLQLLDQKREKPALMIQVQALRSFAQARGLIIAFLSQIDRSFDPAKKPLPDLDDVRLPNPLDLRLFDKTCFIHDGDVRLR</sequence>
<gene>
    <name evidence="1" type="ORF">JHL16_31720</name>
</gene>
<evidence type="ECO:0000313" key="2">
    <source>
        <dbReference type="Proteomes" id="UP000616151"/>
    </source>
</evidence>
<keyword evidence="1" id="KW-0347">Helicase</keyword>
<proteinExistence type="predicted"/>
<keyword evidence="2" id="KW-1185">Reference proteome</keyword>
<comment type="caution">
    <text evidence="1">The sequence shown here is derived from an EMBL/GenBank/DDBJ whole genome shotgun (WGS) entry which is preliminary data.</text>
</comment>
<accession>A0ACC5REF1</accession>
<dbReference type="Proteomes" id="UP000616151">
    <property type="component" value="Unassembled WGS sequence"/>
</dbReference>
<keyword evidence="1" id="KW-0378">Hydrolase</keyword>
<name>A0ACC5REF1_9HYPH</name>
<dbReference type="EMBL" id="JAENHL010000008">
    <property type="protein sequence ID" value="MBK1870977.1"/>
    <property type="molecule type" value="Genomic_DNA"/>
</dbReference>